<dbReference type="EMBL" id="JACHKA010000001">
    <property type="protein sequence ID" value="MBB5984697.1"/>
    <property type="molecule type" value="Genomic_DNA"/>
</dbReference>
<dbReference type="InterPro" id="IPR009078">
    <property type="entry name" value="Ferritin-like_SF"/>
</dbReference>
<dbReference type="SUPFAM" id="SSF47240">
    <property type="entry name" value="Ferritin-like"/>
    <property type="match status" value="1"/>
</dbReference>
<reference evidence="1 2" key="1">
    <citation type="submission" date="2020-08" db="EMBL/GenBank/DDBJ databases">
        <title>Exploring microbial biodiversity for novel pathways involved in the catabolism of aromatic compounds derived from lignin.</title>
        <authorList>
            <person name="Elkins J."/>
        </authorList>
    </citation>
    <scope>NUCLEOTIDE SEQUENCE [LARGE SCALE GENOMIC DNA]</scope>
    <source>
        <strain evidence="1 2">B1D3A</strain>
    </source>
</reference>
<gene>
    <name evidence="1" type="ORF">HNP60_000671</name>
</gene>
<organism evidence="1 2">
    <name type="scientific">Sphingobium lignivorans</name>
    <dbReference type="NCBI Taxonomy" id="2735886"/>
    <lineage>
        <taxon>Bacteria</taxon>
        <taxon>Pseudomonadati</taxon>
        <taxon>Pseudomonadota</taxon>
        <taxon>Alphaproteobacteria</taxon>
        <taxon>Sphingomonadales</taxon>
        <taxon>Sphingomonadaceae</taxon>
        <taxon>Sphingobium</taxon>
    </lineage>
</organism>
<dbReference type="Pfam" id="PF05974">
    <property type="entry name" value="DUF892"/>
    <property type="match status" value="1"/>
</dbReference>
<dbReference type="PANTHER" id="PTHR30565">
    <property type="entry name" value="PROTEIN YCIF"/>
    <property type="match status" value="1"/>
</dbReference>
<proteinExistence type="predicted"/>
<evidence type="ECO:0000313" key="1">
    <source>
        <dbReference type="EMBL" id="MBB5984697.1"/>
    </source>
</evidence>
<accession>A0ABR6NDE6</accession>
<keyword evidence="2" id="KW-1185">Reference proteome</keyword>
<dbReference type="Proteomes" id="UP001138540">
    <property type="component" value="Unassembled WGS sequence"/>
</dbReference>
<dbReference type="Gene3D" id="1.20.1260.10">
    <property type="match status" value="1"/>
</dbReference>
<sequence length="176" mass="19673">MATQATDRSEALRHEFVVGLKNAHAMEQQALSIMDRQIEHLARYAEVEQRLRSHRGETEHQVERLERILASLGETHSTVKDITMSISGSLAALAHSFASDEILKNSFANMAFENFEKASYKALIIMAEAGGYREAVPLLEETLREEEAMITFLDETLPAVVTKYLSLRAAGEQASH</sequence>
<dbReference type="PANTHER" id="PTHR30565:SF9">
    <property type="entry name" value="PROTEIN YCIF"/>
    <property type="match status" value="1"/>
</dbReference>
<name>A0ABR6NDE6_9SPHN</name>
<dbReference type="InterPro" id="IPR047114">
    <property type="entry name" value="YciF"/>
</dbReference>
<evidence type="ECO:0000313" key="2">
    <source>
        <dbReference type="Proteomes" id="UP001138540"/>
    </source>
</evidence>
<comment type="caution">
    <text evidence="1">The sequence shown here is derived from an EMBL/GenBank/DDBJ whole genome shotgun (WGS) entry which is preliminary data.</text>
</comment>
<dbReference type="InterPro" id="IPR010287">
    <property type="entry name" value="DUF892_YciF-like"/>
</dbReference>
<dbReference type="InterPro" id="IPR012347">
    <property type="entry name" value="Ferritin-like"/>
</dbReference>
<protein>
    <submittedName>
        <fullName evidence="1">Ferritin-like metal-binding protein YciE</fullName>
    </submittedName>
</protein>
<dbReference type="RefSeq" id="WP_184150166.1">
    <property type="nucleotide sequence ID" value="NZ_JACHKA010000001.1"/>
</dbReference>